<dbReference type="InterPro" id="IPR036047">
    <property type="entry name" value="F-box-like_dom_sf"/>
</dbReference>
<comment type="caution">
    <text evidence="2">The sequence shown here is derived from an EMBL/GenBank/DDBJ whole genome shotgun (WGS) entry which is preliminary data.</text>
</comment>
<proteinExistence type="predicted"/>
<dbReference type="Pfam" id="PF12937">
    <property type="entry name" value="F-box-like"/>
    <property type="match status" value="1"/>
</dbReference>
<dbReference type="EMBL" id="JABBWD010000091">
    <property type="protein sequence ID" value="KAG1766921.1"/>
    <property type="molecule type" value="Genomic_DNA"/>
</dbReference>
<keyword evidence="3" id="KW-1185">Reference proteome</keyword>
<organism evidence="2 3">
    <name type="scientific">Suillus placidus</name>
    <dbReference type="NCBI Taxonomy" id="48579"/>
    <lineage>
        <taxon>Eukaryota</taxon>
        <taxon>Fungi</taxon>
        <taxon>Dikarya</taxon>
        <taxon>Basidiomycota</taxon>
        <taxon>Agaricomycotina</taxon>
        <taxon>Agaricomycetes</taxon>
        <taxon>Agaricomycetidae</taxon>
        <taxon>Boletales</taxon>
        <taxon>Suillineae</taxon>
        <taxon>Suillaceae</taxon>
        <taxon>Suillus</taxon>
    </lineage>
</organism>
<protein>
    <recommendedName>
        <fullName evidence="1">F-box domain-containing protein</fullName>
    </recommendedName>
</protein>
<dbReference type="PROSITE" id="PS50181">
    <property type="entry name" value="FBOX"/>
    <property type="match status" value="1"/>
</dbReference>
<gene>
    <name evidence="2" type="ORF">EV702DRAFT_783651</name>
</gene>
<dbReference type="InterPro" id="IPR001810">
    <property type="entry name" value="F-box_dom"/>
</dbReference>
<dbReference type="AlphaFoldDB" id="A0A9P6ZIR4"/>
<evidence type="ECO:0000313" key="3">
    <source>
        <dbReference type="Proteomes" id="UP000714275"/>
    </source>
</evidence>
<reference evidence="2" key="1">
    <citation type="journal article" date="2020" name="New Phytol.">
        <title>Comparative genomics reveals dynamic genome evolution in host specialist ectomycorrhizal fungi.</title>
        <authorList>
            <person name="Lofgren L.A."/>
            <person name="Nguyen N.H."/>
            <person name="Vilgalys R."/>
            <person name="Ruytinx J."/>
            <person name="Liao H.L."/>
            <person name="Branco S."/>
            <person name="Kuo A."/>
            <person name="LaButti K."/>
            <person name="Lipzen A."/>
            <person name="Andreopoulos W."/>
            <person name="Pangilinan J."/>
            <person name="Riley R."/>
            <person name="Hundley H."/>
            <person name="Na H."/>
            <person name="Barry K."/>
            <person name="Grigoriev I.V."/>
            <person name="Stajich J.E."/>
            <person name="Kennedy P.G."/>
        </authorList>
    </citation>
    <scope>NUCLEOTIDE SEQUENCE</scope>
    <source>
        <strain evidence="2">DOB743</strain>
    </source>
</reference>
<dbReference type="OrthoDB" id="2670467at2759"/>
<dbReference type="Gene3D" id="1.20.1280.50">
    <property type="match status" value="1"/>
</dbReference>
<dbReference type="SUPFAM" id="SSF81383">
    <property type="entry name" value="F-box domain"/>
    <property type="match status" value="1"/>
</dbReference>
<dbReference type="CDD" id="cd09917">
    <property type="entry name" value="F-box_SF"/>
    <property type="match status" value="1"/>
</dbReference>
<sequence length="495" mass="54636">MTLTSLPYDALYRVLCFLSVREIICLRLVCKDLRDLTFHTAIWHDAYKHAKLPRPLGPLDSQSREFLENTLVKSTQVGVKWNKQALTITSKAAWFEPEWSALQGDHWEVVAGLWLVIPHISGPDILCYDLERGLRHVVYHADGAQILSFKSATSEAADGGCIMHAIVMESARSSASFSHKLLSVRFSSDGPLLEFSMVIPGDIIGGMGMSQLSAGKRLLCMSDHLTGTLNLAVDTRTRVLYHFPPPSSIIDPNFATTCTQETYLKRLIATETHILAMFTPITIVSQLDEGGNCRAIIQAFALPSAGHTTTSSPTLQLTHEGHCYLDIERVSLLCDSMTDAVTGQTQIKFLTHCMRLNLTKYFAHRVTLSPPLPGQKLGNISLTTEQLFSVPGYANTMKFTTSFDGHARGICVLHNERDGTEFYGFTIDASSMDEPCSGIVGPGVDIKEVEATESFPSSLRMTWNVKLAFDGYLGRICYRKRGQAGRNVLAIVDLA</sequence>
<feature type="domain" description="F-box" evidence="1">
    <location>
        <begin position="1"/>
        <end position="46"/>
    </location>
</feature>
<accession>A0A9P6ZIR4</accession>
<evidence type="ECO:0000313" key="2">
    <source>
        <dbReference type="EMBL" id="KAG1766921.1"/>
    </source>
</evidence>
<evidence type="ECO:0000259" key="1">
    <source>
        <dbReference type="PROSITE" id="PS50181"/>
    </source>
</evidence>
<name>A0A9P6ZIR4_9AGAM</name>
<dbReference type="Proteomes" id="UP000714275">
    <property type="component" value="Unassembled WGS sequence"/>
</dbReference>